<organism evidence="2 3">
    <name type="scientific">Nitzschia inconspicua</name>
    <dbReference type="NCBI Taxonomy" id="303405"/>
    <lineage>
        <taxon>Eukaryota</taxon>
        <taxon>Sar</taxon>
        <taxon>Stramenopiles</taxon>
        <taxon>Ochrophyta</taxon>
        <taxon>Bacillariophyta</taxon>
        <taxon>Bacillariophyceae</taxon>
        <taxon>Bacillariophycidae</taxon>
        <taxon>Bacillariales</taxon>
        <taxon>Bacillariaceae</taxon>
        <taxon>Nitzschia</taxon>
    </lineage>
</organism>
<feature type="region of interest" description="Disordered" evidence="1">
    <location>
        <begin position="1"/>
        <end position="38"/>
    </location>
</feature>
<keyword evidence="3" id="KW-1185">Reference proteome</keyword>
<gene>
    <name evidence="2" type="ORF">IV203_032802</name>
</gene>
<dbReference type="Proteomes" id="UP000693970">
    <property type="component" value="Unassembled WGS sequence"/>
</dbReference>
<name>A0A9K3KL23_9STRA</name>
<accession>A0A9K3KL23</accession>
<evidence type="ECO:0000256" key="1">
    <source>
        <dbReference type="SAM" id="MobiDB-lite"/>
    </source>
</evidence>
<dbReference type="AlphaFoldDB" id="A0A9K3KL23"/>
<proteinExistence type="predicted"/>
<reference evidence="2" key="2">
    <citation type="submission" date="2021-04" db="EMBL/GenBank/DDBJ databases">
        <authorList>
            <person name="Podell S."/>
        </authorList>
    </citation>
    <scope>NUCLEOTIDE SEQUENCE</scope>
    <source>
        <strain evidence="2">Hildebrandi</strain>
    </source>
</reference>
<evidence type="ECO:0000313" key="3">
    <source>
        <dbReference type="Proteomes" id="UP000693970"/>
    </source>
</evidence>
<sequence length="100" mass="10939">MSDGEEACSFAPDEASRGEDPATSQEVHPVSRADTVPYRGAQSGKYNLRELHQIFQDLAHCINKVRDPTTKDLLVGTAPKLKDIAVGNVEQVYSQPILDT</sequence>
<reference evidence="2" key="1">
    <citation type="journal article" date="2021" name="Sci. Rep.">
        <title>Diploid genomic architecture of Nitzschia inconspicua, an elite biomass production diatom.</title>
        <authorList>
            <person name="Oliver A."/>
            <person name="Podell S."/>
            <person name="Pinowska A."/>
            <person name="Traller J.C."/>
            <person name="Smith S.R."/>
            <person name="McClure R."/>
            <person name="Beliaev A."/>
            <person name="Bohutskyi P."/>
            <person name="Hill E.A."/>
            <person name="Rabines A."/>
            <person name="Zheng H."/>
            <person name="Allen L.Z."/>
            <person name="Kuo A."/>
            <person name="Grigoriev I.V."/>
            <person name="Allen A.E."/>
            <person name="Hazlebeck D."/>
            <person name="Allen E.E."/>
        </authorList>
    </citation>
    <scope>NUCLEOTIDE SEQUENCE</scope>
    <source>
        <strain evidence="2">Hildebrandi</strain>
    </source>
</reference>
<dbReference type="EMBL" id="JAGRRH010000022">
    <property type="protein sequence ID" value="KAG7345271.1"/>
    <property type="molecule type" value="Genomic_DNA"/>
</dbReference>
<protein>
    <submittedName>
        <fullName evidence="2">Uncharacterized protein</fullName>
    </submittedName>
</protein>
<comment type="caution">
    <text evidence="2">The sequence shown here is derived from an EMBL/GenBank/DDBJ whole genome shotgun (WGS) entry which is preliminary data.</text>
</comment>
<evidence type="ECO:0000313" key="2">
    <source>
        <dbReference type="EMBL" id="KAG7345271.1"/>
    </source>
</evidence>